<protein>
    <submittedName>
        <fullName evidence="12">Methyl-accepting chemotaxis protein</fullName>
    </submittedName>
</protein>
<evidence type="ECO:0000313" key="13">
    <source>
        <dbReference type="Proteomes" id="UP000278746"/>
    </source>
</evidence>
<evidence type="ECO:0000259" key="11">
    <source>
        <dbReference type="PROSITE" id="PS50885"/>
    </source>
</evidence>
<keyword evidence="5 7" id="KW-0807">Transducer</keyword>
<evidence type="ECO:0000256" key="3">
    <source>
        <dbReference type="ARBA" id="ARBA00022519"/>
    </source>
</evidence>
<dbReference type="InterPro" id="IPR004089">
    <property type="entry name" value="MCPsignal_dom"/>
</dbReference>
<sequence length="417" mass="44142">MVLGICSVAVITYATSAFFIFFLSDYLGGLLGVNENIFTVITLVLGVMWCGVLGFIGATVIAKPLHRLEKAAGKVASGDISEHVEVPKSDDELRGLALAYNNMVDNLRSMVQDIDRNFMSTNERVAEINGASLAAAEQADNISRTVDEISQGAENSAASIQETAESVEDVMQIATQVQNHAQTSNRLSEDMVETLAESKEVITSLVEGIQQLAKDNETSLTAVHRLEKNAKKVEEIISLVGDIAGQTNLLALNASIEAARAGEQGRGFAVVAEEVRKLADESGKAVQGISSLIKSIQSEVTNVVGQITDQVQVAKKEADKGSATNEAIADMGESVTEVAKSVAEISILVEKQMKSVEASASQSEEVAAIAQETSAGAVEVSSATQEQSAVMEEIAAASEILSEEAGNLKKVIQKFHV</sequence>
<feature type="domain" description="T-SNARE coiled-coil homology" evidence="10">
    <location>
        <begin position="108"/>
        <end position="170"/>
    </location>
</feature>
<evidence type="ECO:0000256" key="5">
    <source>
        <dbReference type="ARBA" id="ARBA00023224"/>
    </source>
</evidence>
<feature type="domain" description="HAMP" evidence="11">
    <location>
        <begin position="59"/>
        <end position="112"/>
    </location>
</feature>
<evidence type="ECO:0000259" key="9">
    <source>
        <dbReference type="PROSITE" id="PS50111"/>
    </source>
</evidence>
<keyword evidence="4 8" id="KW-0472">Membrane</keyword>
<evidence type="ECO:0000256" key="8">
    <source>
        <dbReference type="SAM" id="Phobius"/>
    </source>
</evidence>
<dbReference type="SUPFAM" id="SSF58104">
    <property type="entry name" value="Methyl-accepting chemotaxis protein (MCP) signaling domain"/>
    <property type="match status" value="1"/>
</dbReference>
<dbReference type="GO" id="GO:0005886">
    <property type="term" value="C:plasma membrane"/>
    <property type="evidence" value="ECO:0007669"/>
    <property type="project" value="UniProtKB-SubCell"/>
</dbReference>
<evidence type="ECO:0000256" key="4">
    <source>
        <dbReference type="ARBA" id="ARBA00023136"/>
    </source>
</evidence>
<dbReference type="GO" id="GO:0007165">
    <property type="term" value="P:signal transduction"/>
    <property type="evidence" value="ECO:0007669"/>
    <property type="project" value="UniProtKB-KW"/>
</dbReference>
<dbReference type="PROSITE" id="PS50111">
    <property type="entry name" value="CHEMOTAXIS_TRANSDUC_2"/>
    <property type="match status" value="1"/>
</dbReference>
<evidence type="ECO:0000256" key="7">
    <source>
        <dbReference type="PROSITE-ProRule" id="PRU00284"/>
    </source>
</evidence>
<dbReference type="AlphaFoldDB" id="A0A3M7TS25"/>
<dbReference type="Proteomes" id="UP000278746">
    <property type="component" value="Unassembled WGS sequence"/>
</dbReference>
<keyword evidence="13" id="KW-1185">Reference proteome</keyword>
<evidence type="ECO:0000313" key="12">
    <source>
        <dbReference type="EMBL" id="RNA68077.1"/>
    </source>
</evidence>
<comment type="similarity">
    <text evidence="6">Belongs to the methyl-accepting chemotaxis (MCP) protein family.</text>
</comment>
<keyword evidence="3" id="KW-0997">Cell inner membrane</keyword>
<dbReference type="Gene3D" id="1.10.287.950">
    <property type="entry name" value="Methyl-accepting chemotaxis protein"/>
    <property type="match status" value="1"/>
</dbReference>
<dbReference type="PROSITE" id="PS50192">
    <property type="entry name" value="T_SNARE"/>
    <property type="match status" value="1"/>
</dbReference>
<dbReference type="SMART" id="SM00283">
    <property type="entry name" value="MA"/>
    <property type="match status" value="1"/>
</dbReference>
<organism evidence="12 13">
    <name type="scientific">Alteribacter keqinensis</name>
    <dbReference type="NCBI Taxonomy" id="2483800"/>
    <lineage>
        <taxon>Bacteria</taxon>
        <taxon>Bacillati</taxon>
        <taxon>Bacillota</taxon>
        <taxon>Bacilli</taxon>
        <taxon>Bacillales</taxon>
        <taxon>Bacillaceae</taxon>
        <taxon>Alteribacter</taxon>
    </lineage>
</organism>
<evidence type="ECO:0000256" key="2">
    <source>
        <dbReference type="ARBA" id="ARBA00022475"/>
    </source>
</evidence>
<keyword evidence="2" id="KW-1003">Cell membrane</keyword>
<feature type="domain" description="Methyl-accepting transducer" evidence="9">
    <location>
        <begin position="131"/>
        <end position="402"/>
    </location>
</feature>
<dbReference type="SMART" id="SM00304">
    <property type="entry name" value="HAMP"/>
    <property type="match status" value="1"/>
</dbReference>
<dbReference type="OrthoDB" id="2489132at2"/>
<dbReference type="InterPro" id="IPR000727">
    <property type="entry name" value="T_SNARE_dom"/>
</dbReference>
<evidence type="ECO:0000259" key="10">
    <source>
        <dbReference type="PROSITE" id="PS50192"/>
    </source>
</evidence>
<keyword evidence="8" id="KW-0812">Transmembrane</keyword>
<dbReference type="EMBL" id="RHIB01000002">
    <property type="protein sequence ID" value="RNA68077.1"/>
    <property type="molecule type" value="Genomic_DNA"/>
</dbReference>
<dbReference type="PANTHER" id="PTHR32089">
    <property type="entry name" value="METHYL-ACCEPTING CHEMOTAXIS PROTEIN MCPB"/>
    <property type="match status" value="1"/>
</dbReference>
<comment type="subcellular location">
    <subcellularLocation>
        <location evidence="1">Cell inner membrane</location>
        <topology evidence="1">Multi-pass membrane protein</topology>
    </subcellularLocation>
</comment>
<proteinExistence type="inferred from homology"/>
<keyword evidence="8" id="KW-1133">Transmembrane helix</keyword>
<feature type="transmembrane region" description="Helical" evidence="8">
    <location>
        <begin position="40"/>
        <end position="62"/>
    </location>
</feature>
<reference evidence="12 13" key="1">
    <citation type="submission" date="2018-10" db="EMBL/GenBank/DDBJ databases">
        <title>Bacillus Keqinensis sp. nov., a moderately halophilic bacterium isolated from a saline-alkaline lake.</title>
        <authorList>
            <person name="Wang H."/>
        </authorList>
    </citation>
    <scope>NUCLEOTIDE SEQUENCE [LARGE SCALE GENOMIC DNA]</scope>
    <source>
        <strain evidence="12 13">KQ-3</strain>
    </source>
</reference>
<comment type="caution">
    <text evidence="12">The sequence shown here is derived from an EMBL/GenBank/DDBJ whole genome shotgun (WGS) entry which is preliminary data.</text>
</comment>
<dbReference type="CDD" id="cd06225">
    <property type="entry name" value="HAMP"/>
    <property type="match status" value="1"/>
</dbReference>
<dbReference type="Pfam" id="PF00672">
    <property type="entry name" value="HAMP"/>
    <property type="match status" value="1"/>
</dbReference>
<gene>
    <name evidence="12" type="ORF">EBO34_14055</name>
</gene>
<name>A0A3M7TS25_9BACI</name>
<evidence type="ECO:0000256" key="6">
    <source>
        <dbReference type="ARBA" id="ARBA00029447"/>
    </source>
</evidence>
<dbReference type="PANTHER" id="PTHR32089:SF112">
    <property type="entry name" value="LYSOZYME-LIKE PROTEIN-RELATED"/>
    <property type="match status" value="1"/>
</dbReference>
<evidence type="ECO:0000256" key="1">
    <source>
        <dbReference type="ARBA" id="ARBA00004429"/>
    </source>
</evidence>
<accession>A0A3M7TS25</accession>
<dbReference type="Pfam" id="PF00015">
    <property type="entry name" value="MCPsignal"/>
    <property type="match status" value="1"/>
</dbReference>
<dbReference type="PROSITE" id="PS50885">
    <property type="entry name" value="HAMP"/>
    <property type="match status" value="1"/>
</dbReference>
<dbReference type="InterPro" id="IPR003660">
    <property type="entry name" value="HAMP_dom"/>
</dbReference>